<dbReference type="FunFam" id="3.90.70.10:FF:000006">
    <property type="entry name" value="Cathepsin S"/>
    <property type="match status" value="1"/>
</dbReference>
<feature type="domain" description="Peptidase C1A papain C-terminal" evidence="6">
    <location>
        <begin position="152"/>
        <end position="366"/>
    </location>
</feature>
<keyword evidence="5" id="KW-1015">Disulfide bond</keyword>
<evidence type="ECO:0000259" key="7">
    <source>
        <dbReference type="SMART" id="SM00848"/>
    </source>
</evidence>
<evidence type="ECO:0000313" key="8">
    <source>
        <dbReference type="EMBL" id="CAD7433606.1"/>
    </source>
</evidence>
<dbReference type="GO" id="GO:0008234">
    <property type="term" value="F:cysteine-type peptidase activity"/>
    <property type="evidence" value="ECO:0007669"/>
    <property type="project" value="UniProtKB-KW"/>
</dbReference>
<accession>A0A7R9EGK8</accession>
<gene>
    <name evidence="8" type="ORF">TMSB3V08_LOCUS10276</name>
</gene>
<protein>
    <submittedName>
        <fullName evidence="8">Uncharacterized protein</fullName>
    </submittedName>
</protein>
<evidence type="ECO:0000256" key="3">
    <source>
        <dbReference type="ARBA" id="ARBA00022801"/>
    </source>
</evidence>
<comment type="similarity">
    <text evidence="1">Belongs to the peptidase C1 family.</text>
</comment>
<evidence type="ECO:0000256" key="4">
    <source>
        <dbReference type="ARBA" id="ARBA00022807"/>
    </source>
</evidence>
<sequence length="375" mass="41971">MSAYSAGRTWLFKHACIAGCIGPRRTVLHTSTAPNRDSNLNLPVIDSPVYCESSASDYTVTETKHQKQYNNAEEESSRFQIFQENRNMIIEHNKLYEQGLVSFKMAVNKFADKTREERMKNKPTIRHSNVTLSSKVARSPKVASSSTTIPPRSVYLNWVEEGFVTEVKDQGDCGAWWAFSAVAAVESQVRLYYSKLISLSEQNVIDCSSKYGLKGCDSGTLHHTFNYILSQGINPEAHYPYTGKIGTCSFNSSDNFVILQDYSDTSYADEEGLRSTVDTKGPVSVEFDASLDSFIFYESGIYYDSKCSSEDLNHGMVVVGYGTEDSQDYWLLKNSWGKDWGEKGYVRVARNKQNQCGVASAATYPIEPTVLGPRL</sequence>
<keyword evidence="3" id="KW-0378">Hydrolase</keyword>
<dbReference type="SMART" id="SM00645">
    <property type="entry name" value="Pept_C1"/>
    <property type="match status" value="1"/>
</dbReference>
<dbReference type="EMBL" id="OB796605">
    <property type="protein sequence ID" value="CAD7433606.1"/>
    <property type="molecule type" value="Genomic_DNA"/>
</dbReference>
<name>A0A7R9EGK8_9NEOP</name>
<dbReference type="InterPro" id="IPR038765">
    <property type="entry name" value="Papain-like_cys_pep_sf"/>
</dbReference>
<dbReference type="PANTHER" id="PTHR12411">
    <property type="entry name" value="CYSTEINE PROTEASE FAMILY C1-RELATED"/>
    <property type="match status" value="1"/>
</dbReference>
<dbReference type="AlphaFoldDB" id="A0A7R9EGK8"/>
<feature type="domain" description="Cathepsin propeptide inhibitor" evidence="7">
    <location>
        <begin position="63"/>
        <end position="118"/>
    </location>
</feature>
<dbReference type="Pfam" id="PF00112">
    <property type="entry name" value="Peptidase_C1"/>
    <property type="match status" value="1"/>
</dbReference>
<evidence type="ECO:0000256" key="5">
    <source>
        <dbReference type="ARBA" id="ARBA00023157"/>
    </source>
</evidence>
<dbReference type="InterPro" id="IPR013128">
    <property type="entry name" value="Peptidase_C1A"/>
</dbReference>
<dbReference type="Gene3D" id="3.90.70.10">
    <property type="entry name" value="Cysteine proteinases"/>
    <property type="match status" value="1"/>
</dbReference>
<dbReference type="SMART" id="SM00848">
    <property type="entry name" value="Inhibitor_I29"/>
    <property type="match status" value="1"/>
</dbReference>
<evidence type="ECO:0000259" key="6">
    <source>
        <dbReference type="SMART" id="SM00645"/>
    </source>
</evidence>
<dbReference type="GO" id="GO:0006508">
    <property type="term" value="P:proteolysis"/>
    <property type="evidence" value="ECO:0007669"/>
    <property type="project" value="UniProtKB-KW"/>
</dbReference>
<dbReference type="InterPro" id="IPR013201">
    <property type="entry name" value="Prot_inhib_I29"/>
</dbReference>
<keyword evidence="2" id="KW-0645">Protease</keyword>
<proteinExistence type="inferred from homology"/>
<dbReference type="InterPro" id="IPR025661">
    <property type="entry name" value="Pept_asp_AS"/>
</dbReference>
<keyword evidence="4" id="KW-0788">Thiol protease</keyword>
<evidence type="ECO:0000256" key="2">
    <source>
        <dbReference type="ARBA" id="ARBA00022670"/>
    </source>
</evidence>
<dbReference type="InterPro" id="IPR000668">
    <property type="entry name" value="Peptidase_C1A_C"/>
</dbReference>
<dbReference type="SUPFAM" id="SSF54001">
    <property type="entry name" value="Cysteine proteinases"/>
    <property type="match status" value="1"/>
</dbReference>
<organism evidence="8">
    <name type="scientific">Timema monikensis</name>
    <dbReference type="NCBI Taxonomy" id="170555"/>
    <lineage>
        <taxon>Eukaryota</taxon>
        <taxon>Metazoa</taxon>
        <taxon>Ecdysozoa</taxon>
        <taxon>Arthropoda</taxon>
        <taxon>Hexapoda</taxon>
        <taxon>Insecta</taxon>
        <taxon>Pterygota</taxon>
        <taxon>Neoptera</taxon>
        <taxon>Polyneoptera</taxon>
        <taxon>Phasmatodea</taxon>
        <taxon>Timematodea</taxon>
        <taxon>Timematoidea</taxon>
        <taxon>Timematidae</taxon>
        <taxon>Timema</taxon>
    </lineage>
</organism>
<dbReference type="InterPro" id="IPR025660">
    <property type="entry name" value="Pept_his_AS"/>
</dbReference>
<reference evidence="8" key="1">
    <citation type="submission" date="2020-11" db="EMBL/GenBank/DDBJ databases">
        <authorList>
            <person name="Tran Van P."/>
        </authorList>
    </citation>
    <scope>NUCLEOTIDE SEQUENCE</scope>
</reference>
<dbReference type="PRINTS" id="PR00705">
    <property type="entry name" value="PAPAIN"/>
</dbReference>
<dbReference type="InterPro" id="IPR039417">
    <property type="entry name" value="Peptidase_C1A_papain-like"/>
</dbReference>
<dbReference type="CDD" id="cd02248">
    <property type="entry name" value="Peptidase_C1A"/>
    <property type="match status" value="1"/>
</dbReference>
<evidence type="ECO:0000256" key="1">
    <source>
        <dbReference type="ARBA" id="ARBA00008455"/>
    </source>
</evidence>
<dbReference type="PROSITE" id="PS00640">
    <property type="entry name" value="THIOL_PROTEASE_ASN"/>
    <property type="match status" value="1"/>
</dbReference>
<dbReference type="Pfam" id="PF08246">
    <property type="entry name" value="Inhibitor_I29"/>
    <property type="match status" value="1"/>
</dbReference>
<dbReference type="PROSITE" id="PS00639">
    <property type="entry name" value="THIOL_PROTEASE_HIS"/>
    <property type="match status" value="1"/>
</dbReference>